<dbReference type="InParanoid" id="D8RSQ9"/>
<dbReference type="Gramene" id="EFJ13822">
    <property type="protein sequence ID" value="EFJ13822"/>
    <property type="gene ID" value="SELMODRAFT_121948"/>
</dbReference>
<dbReference type="KEGG" id="smo:SELMODRAFT_121948"/>
<dbReference type="EMBL" id="GL377588">
    <property type="protein sequence ID" value="EFJ25117.1"/>
    <property type="molecule type" value="Genomic_DNA"/>
</dbReference>
<proteinExistence type="predicted"/>
<dbReference type="Gramene" id="EFJ25117">
    <property type="protein sequence ID" value="EFJ25117"/>
    <property type="gene ID" value="SELMODRAFT_100459"/>
</dbReference>
<accession>D8RSQ9</accession>
<evidence type="ECO:0000313" key="2">
    <source>
        <dbReference type="EMBL" id="EFJ25117.1"/>
    </source>
</evidence>
<dbReference type="KEGG" id="smo:SELMODRAFT_100459"/>
<dbReference type="EMBL" id="GL377631">
    <property type="protein sequence ID" value="EFJ13822.1"/>
    <property type="molecule type" value="Genomic_DNA"/>
</dbReference>
<dbReference type="AlphaFoldDB" id="D8RSQ9"/>
<evidence type="ECO:0000313" key="1">
    <source>
        <dbReference type="EMBL" id="EFJ13822.1"/>
    </source>
</evidence>
<gene>
    <name evidence="2" type="ORF">SELMODRAFT_100459</name>
    <name evidence="1" type="ORF">SELMODRAFT_121948</name>
</gene>
<sequence>MEFLSSILNFEEILLDLIGSLSKVNISLPSDYPLKPLKIMWKGGRIQRSYLLLENVGGV</sequence>
<protein>
    <submittedName>
        <fullName evidence="2">Uncharacterized protein</fullName>
    </submittedName>
</protein>
<reference evidence="2 3" key="1">
    <citation type="journal article" date="2011" name="Science">
        <title>The Selaginella genome identifies genetic changes associated with the evolution of vascular plants.</title>
        <authorList>
            <person name="Banks J.A."/>
            <person name="Nishiyama T."/>
            <person name="Hasebe M."/>
            <person name="Bowman J.L."/>
            <person name="Gribskov M."/>
            <person name="dePamphilis C."/>
            <person name="Albert V.A."/>
            <person name="Aono N."/>
            <person name="Aoyama T."/>
            <person name="Ambrose B.A."/>
            <person name="Ashton N.W."/>
            <person name="Axtell M.J."/>
            <person name="Barker E."/>
            <person name="Barker M.S."/>
            <person name="Bennetzen J.L."/>
            <person name="Bonawitz N.D."/>
            <person name="Chapple C."/>
            <person name="Cheng C."/>
            <person name="Correa L.G."/>
            <person name="Dacre M."/>
            <person name="DeBarry J."/>
            <person name="Dreyer I."/>
            <person name="Elias M."/>
            <person name="Engstrom E.M."/>
            <person name="Estelle M."/>
            <person name="Feng L."/>
            <person name="Finet C."/>
            <person name="Floyd S.K."/>
            <person name="Frommer W.B."/>
            <person name="Fujita T."/>
            <person name="Gramzow L."/>
            <person name="Gutensohn M."/>
            <person name="Harholt J."/>
            <person name="Hattori M."/>
            <person name="Heyl A."/>
            <person name="Hirai T."/>
            <person name="Hiwatashi Y."/>
            <person name="Ishikawa M."/>
            <person name="Iwata M."/>
            <person name="Karol K.G."/>
            <person name="Koehler B."/>
            <person name="Kolukisaoglu U."/>
            <person name="Kubo M."/>
            <person name="Kurata T."/>
            <person name="Lalonde S."/>
            <person name="Li K."/>
            <person name="Li Y."/>
            <person name="Litt A."/>
            <person name="Lyons E."/>
            <person name="Manning G."/>
            <person name="Maruyama T."/>
            <person name="Michael T.P."/>
            <person name="Mikami K."/>
            <person name="Miyazaki S."/>
            <person name="Morinaga S."/>
            <person name="Murata T."/>
            <person name="Mueller-Roeber B."/>
            <person name="Nelson D.R."/>
            <person name="Obara M."/>
            <person name="Oguri Y."/>
            <person name="Olmstead R.G."/>
            <person name="Onodera N."/>
            <person name="Petersen B.L."/>
            <person name="Pils B."/>
            <person name="Prigge M."/>
            <person name="Rensing S.A."/>
            <person name="Riano-Pachon D.M."/>
            <person name="Roberts A.W."/>
            <person name="Sato Y."/>
            <person name="Scheller H.V."/>
            <person name="Schulz B."/>
            <person name="Schulz C."/>
            <person name="Shakirov E.V."/>
            <person name="Shibagaki N."/>
            <person name="Shinohara N."/>
            <person name="Shippen D.E."/>
            <person name="Soerensen I."/>
            <person name="Sotooka R."/>
            <person name="Sugimoto N."/>
            <person name="Sugita M."/>
            <person name="Sumikawa N."/>
            <person name="Tanurdzic M."/>
            <person name="Theissen G."/>
            <person name="Ulvskov P."/>
            <person name="Wakazuki S."/>
            <person name="Weng J.K."/>
            <person name="Willats W.W."/>
            <person name="Wipf D."/>
            <person name="Wolf P.G."/>
            <person name="Yang L."/>
            <person name="Zimmer A.D."/>
            <person name="Zhu Q."/>
            <person name="Mitros T."/>
            <person name="Hellsten U."/>
            <person name="Loque D."/>
            <person name="Otillar R."/>
            <person name="Salamov A."/>
            <person name="Schmutz J."/>
            <person name="Shapiro H."/>
            <person name="Lindquist E."/>
            <person name="Lucas S."/>
            <person name="Rokhsar D."/>
            <person name="Grigoriev I.V."/>
        </authorList>
    </citation>
    <scope>NUCLEOTIDE SEQUENCE [LARGE SCALE GENOMIC DNA]</scope>
</reference>
<organism evidence="3">
    <name type="scientific">Selaginella moellendorffii</name>
    <name type="common">Spikemoss</name>
    <dbReference type="NCBI Taxonomy" id="88036"/>
    <lineage>
        <taxon>Eukaryota</taxon>
        <taxon>Viridiplantae</taxon>
        <taxon>Streptophyta</taxon>
        <taxon>Embryophyta</taxon>
        <taxon>Tracheophyta</taxon>
        <taxon>Lycopodiopsida</taxon>
        <taxon>Selaginellales</taxon>
        <taxon>Selaginellaceae</taxon>
        <taxon>Selaginella</taxon>
    </lineage>
</organism>
<keyword evidence="3" id="KW-1185">Reference proteome</keyword>
<name>D8RSQ9_SELML</name>
<evidence type="ECO:0000313" key="3">
    <source>
        <dbReference type="Proteomes" id="UP000001514"/>
    </source>
</evidence>
<dbReference type="HOGENOM" id="CLU_2965293_0_0_1"/>
<dbReference type="Proteomes" id="UP000001514">
    <property type="component" value="Unassembled WGS sequence"/>
</dbReference>